<dbReference type="Proteomes" id="UP001415857">
    <property type="component" value="Unassembled WGS sequence"/>
</dbReference>
<feature type="domain" description="Phospholipid/glycerol acyltransferase" evidence="13">
    <location>
        <begin position="27"/>
        <end position="154"/>
    </location>
</feature>
<organism evidence="14 15">
    <name type="scientific">Liquidambar formosana</name>
    <name type="common">Formosan gum</name>
    <dbReference type="NCBI Taxonomy" id="63359"/>
    <lineage>
        <taxon>Eukaryota</taxon>
        <taxon>Viridiplantae</taxon>
        <taxon>Streptophyta</taxon>
        <taxon>Embryophyta</taxon>
        <taxon>Tracheophyta</taxon>
        <taxon>Spermatophyta</taxon>
        <taxon>Magnoliopsida</taxon>
        <taxon>eudicotyledons</taxon>
        <taxon>Gunneridae</taxon>
        <taxon>Pentapetalae</taxon>
        <taxon>Saxifragales</taxon>
        <taxon>Altingiaceae</taxon>
        <taxon>Liquidambar</taxon>
    </lineage>
</organism>
<evidence type="ECO:0000256" key="4">
    <source>
        <dbReference type="ARBA" id="ARBA00022787"/>
    </source>
</evidence>
<evidence type="ECO:0000256" key="5">
    <source>
        <dbReference type="ARBA" id="ARBA00022792"/>
    </source>
</evidence>
<comment type="catalytic activity">
    <reaction evidence="11">
        <text>1'-[1,2-diacyl-sn-glycero-3-phospho],3'-[1-acyl-sn-glycero-3-phospho]-glycerol + a 1,2-diacyl-sn-glycero-3-phosphocholine = a cardiolipin + a 1-acyl-sn-glycero-3-phosphocholine</text>
        <dbReference type="Rhea" id="RHEA:33731"/>
        <dbReference type="ChEBI" id="CHEBI:57643"/>
        <dbReference type="ChEBI" id="CHEBI:58168"/>
        <dbReference type="ChEBI" id="CHEBI:62237"/>
        <dbReference type="ChEBI" id="CHEBI:64743"/>
    </reaction>
    <physiologicalReaction direction="left-to-right" evidence="11">
        <dbReference type="Rhea" id="RHEA:33732"/>
    </physiologicalReaction>
    <physiologicalReaction direction="right-to-left" evidence="11">
        <dbReference type="Rhea" id="RHEA:33733"/>
    </physiologicalReaction>
</comment>
<evidence type="ECO:0000256" key="2">
    <source>
        <dbReference type="ARBA" id="ARBA00010524"/>
    </source>
</evidence>
<reference evidence="14 15" key="1">
    <citation type="journal article" date="2024" name="Plant J.">
        <title>Genome sequences and population genomics reveal climatic adaptation and genomic divergence between two closely related sweetgum species.</title>
        <authorList>
            <person name="Xu W.Q."/>
            <person name="Ren C.Q."/>
            <person name="Zhang X.Y."/>
            <person name="Comes H.P."/>
            <person name="Liu X.H."/>
            <person name="Li Y.G."/>
            <person name="Kettle C.J."/>
            <person name="Jalonen R."/>
            <person name="Gaisberger H."/>
            <person name="Ma Y.Z."/>
            <person name="Qiu Y.X."/>
        </authorList>
    </citation>
    <scope>NUCLEOTIDE SEQUENCE [LARGE SCALE GENOMIC DNA]</scope>
    <source>
        <strain evidence="14">Hangzhou</strain>
    </source>
</reference>
<dbReference type="PRINTS" id="PR00979">
    <property type="entry name" value="TAFAZZIN"/>
</dbReference>
<dbReference type="GO" id="GO:0006644">
    <property type="term" value="P:phospholipid metabolic process"/>
    <property type="evidence" value="ECO:0007669"/>
    <property type="project" value="InterPro"/>
</dbReference>
<dbReference type="Pfam" id="PF01553">
    <property type="entry name" value="Acyltransferase"/>
    <property type="match status" value="1"/>
</dbReference>
<evidence type="ECO:0000256" key="9">
    <source>
        <dbReference type="ARBA" id="ARBA00023315"/>
    </source>
</evidence>
<dbReference type="AlphaFoldDB" id="A0AAP0SCU0"/>
<name>A0AAP0SCU0_LIQFO</name>
<protein>
    <recommendedName>
        <fullName evidence="12">Tafazzin family protein</fullName>
    </recommendedName>
</protein>
<evidence type="ECO:0000256" key="8">
    <source>
        <dbReference type="ARBA" id="ARBA00023136"/>
    </source>
</evidence>
<dbReference type="PANTHER" id="PTHR12497">
    <property type="entry name" value="TAZ PROTEIN TAFAZZIN"/>
    <property type="match status" value="1"/>
</dbReference>
<dbReference type="GO" id="GO:0008374">
    <property type="term" value="F:O-acyltransferase activity"/>
    <property type="evidence" value="ECO:0007669"/>
    <property type="project" value="TreeGrafter"/>
</dbReference>
<comment type="similarity">
    <text evidence="2 12">Belongs to the taffazin family.</text>
</comment>
<evidence type="ECO:0000256" key="10">
    <source>
        <dbReference type="ARBA" id="ARBA00024323"/>
    </source>
</evidence>
<keyword evidence="5" id="KW-0999">Mitochondrion inner membrane</keyword>
<evidence type="ECO:0000256" key="7">
    <source>
        <dbReference type="ARBA" id="ARBA00023128"/>
    </source>
</evidence>
<dbReference type="EMBL" id="JBBPBK010000001">
    <property type="protein sequence ID" value="KAK9292280.1"/>
    <property type="molecule type" value="Genomic_DNA"/>
</dbReference>
<dbReference type="InterPro" id="IPR000872">
    <property type="entry name" value="Tafazzin"/>
</dbReference>
<evidence type="ECO:0000256" key="3">
    <source>
        <dbReference type="ARBA" id="ARBA00022679"/>
    </source>
</evidence>
<dbReference type="GO" id="GO:0005741">
    <property type="term" value="C:mitochondrial outer membrane"/>
    <property type="evidence" value="ECO:0007669"/>
    <property type="project" value="UniProtKB-SubCell"/>
</dbReference>
<dbReference type="SUPFAM" id="SSF69593">
    <property type="entry name" value="Glycerol-3-phosphate (1)-acyltransferase"/>
    <property type="match status" value="1"/>
</dbReference>
<evidence type="ECO:0000256" key="1">
    <source>
        <dbReference type="ARBA" id="ARBA00004137"/>
    </source>
</evidence>
<keyword evidence="3" id="KW-0808">Transferase</keyword>
<evidence type="ECO:0000256" key="6">
    <source>
        <dbReference type="ARBA" id="ARBA00023098"/>
    </source>
</evidence>
<evidence type="ECO:0000256" key="12">
    <source>
        <dbReference type="RuleBase" id="RU365062"/>
    </source>
</evidence>
<evidence type="ECO:0000256" key="11">
    <source>
        <dbReference type="ARBA" id="ARBA00047906"/>
    </source>
</evidence>
<dbReference type="GO" id="GO:0005743">
    <property type="term" value="C:mitochondrial inner membrane"/>
    <property type="evidence" value="ECO:0007669"/>
    <property type="project" value="UniProtKB-SubCell"/>
</dbReference>
<dbReference type="SMART" id="SM00563">
    <property type="entry name" value="PlsC"/>
    <property type="match status" value="1"/>
</dbReference>
<comment type="subcellular location">
    <subcellularLocation>
        <location evidence="1">Mitochondrion inner membrane</location>
        <topology evidence="1">Peripheral membrane protein</topology>
        <orientation evidence="1">Intermembrane side</orientation>
    </subcellularLocation>
    <subcellularLocation>
        <location evidence="10">Mitochondrion outer membrane</location>
        <topology evidence="10">Peripheral membrane protein</topology>
        <orientation evidence="10">Intermembrane side</orientation>
    </subcellularLocation>
</comment>
<keyword evidence="4" id="KW-1000">Mitochondrion outer membrane</keyword>
<evidence type="ECO:0000313" key="14">
    <source>
        <dbReference type="EMBL" id="KAK9292280.1"/>
    </source>
</evidence>
<proteinExistence type="inferred from homology"/>
<sequence length="357" mass="39204">MTLLVSKVFGAEKLHQALLQRPENKPLITVSNHVASVDDPLVIASLIPPGVLLDAHNLRWTLCASDRCFRNPVTSAFFQCVKVLPVSRGDGVYQKGMDMAISKLNSGGWVHIFPEGSRSRDGGRTMGSAKKGVGRLVLDADNIPLVVPFVHTGMQEVMPIGANFPRIGKTVTVLVGDPIQFDDILNVEGIQHLSRGKLYDAVSSRIGHRLQELKVQVDKLVLEQAIQLRNHPLQTTERAAGILQQVDWESFGMGSYIFSEDESSGKQEIQAQSNVGLPHSQEPTSDGCFRVGFSYEGGIASRIRGYMDPTELMGFAARGLFINRRANENPASVGQVGPLRAWKQFLEANAFQQWNTC</sequence>
<accession>A0AAP0SCU0</accession>
<evidence type="ECO:0000313" key="15">
    <source>
        <dbReference type="Proteomes" id="UP001415857"/>
    </source>
</evidence>
<keyword evidence="15" id="KW-1185">Reference proteome</keyword>
<keyword evidence="9" id="KW-0012">Acyltransferase</keyword>
<keyword evidence="6" id="KW-0443">Lipid metabolism</keyword>
<keyword evidence="7" id="KW-0496">Mitochondrion</keyword>
<dbReference type="PANTHER" id="PTHR12497:SF0">
    <property type="entry name" value="TAFAZZIN"/>
    <property type="match status" value="1"/>
</dbReference>
<keyword evidence="8" id="KW-0472">Membrane</keyword>
<comment type="caution">
    <text evidence="14">The sequence shown here is derived from an EMBL/GenBank/DDBJ whole genome shotgun (WGS) entry which is preliminary data.</text>
</comment>
<dbReference type="InterPro" id="IPR002123">
    <property type="entry name" value="Plipid/glycerol_acylTrfase"/>
</dbReference>
<evidence type="ECO:0000259" key="13">
    <source>
        <dbReference type="SMART" id="SM00563"/>
    </source>
</evidence>
<gene>
    <name evidence="14" type="ORF">L1049_020244</name>
</gene>
<dbReference type="CDD" id="cd07989">
    <property type="entry name" value="LPLAT_AGPAT-like"/>
    <property type="match status" value="1"/>
</dbReference>